<comment type="caution">
    <text evidence="12">Lacks conserved residue(s) required for the propagation of feature annotation.</text>
</comment>
<dbReference type="Proteomes" id="UP000218231">
    <property type="component" value="Unassembled WGS sequence"/>
</dbReference>
<feature type="transmembrane region" description="Helical" evidence="12">
    <location>
        <begin position="386"/>
        <end position="413"/>
    </location>
</feature>
<evidence type="ECO:0000256" key="1">
    <source>
        <dbReference type="ARBA" id="ARBA00004610"/>
    </source>
</evidence>
<evidence type="ECO:0000256" key="6">
    <source>
        <dbReference type="ARBA" id="ARBA00022868"/>
    </source>
</evidence>
<dbReference type="SUPFAM" id="SSF51735">
    <property type="entry name" value="NAD(P)-binding Rossmann-fold domains"/>
    <property type="match status" value="1"/>
</dbReference>
<evidence type="ECO:0000256" key="3">
    <source>
        <dbReference type="ARBA" id="ARBA00022448"/>
    </source>
</evidence>
<keyword evidence="7" id="KW-0965">Cell junction</keyword>
<keyword evidence="5 12" id="KW-0812">Transmembrane</keyword>
<dbReference type="STRING" id="2018661.A0A2A2KTX0"/>
<comment type="subcellular location">
    <subcellularLocation>
        <location evidence="1">Cell junction</location>
        <location evidence="1">Gap junction</location>
    </subcellularLocation>
    <subcellularLocation>
        <location evidence="2 12">Cell membrane</location>
        <topology evidence="2 12">Multi-pass membrane protein</topology>
    </subcellularLocation>
</comment>
<evidence type="ECO:0000256" key="11">
    <source>
        <dbReference type="ARBA" id="ARBA00023303"/>
    </source>
</evidence>
<evidence type="ECO:0000256" key="4">
    <source>
        <dbReference type="ARBA" id="ARBA00022475"/>
    </source>
</evidence>
<evidence type="ECO:0000256" key="8">
    <source>
        <dbReference type="ARBA" id="ARBA00022989"/>
    </source>
</evidence>
<evidence type="ECO:0000256" key="10">
    <source>
        <dbReference type="ARBA" id="ARBA00023136"/>
    </source>
</evidence>
<comment type="caution">
    <text evidence="13">The sequence shown here is derived from an EMBL/GenBank/DDBJ whole genome shotgun (WGS) entry which is preliminary data.</text>
</comment>
<keyword evidence="11 12" id="KW-0407">Ion channel</keyword>
<dbReference type="InterPro" id="IPR036291">
    <property type="entry name" value="NAD(P)-bd_dom_sf"/>
</dbReference>
<dbReference type="InterPro" id="IPR000990">
    <property type="entry name" value="Innexin"/>
</dbReference>
<dbReference type="Pfam" id="PF00876">
    <property type="entry name" value="Innexin"/>
    <property type="match status" value="1"/>
</dbReference>
<keyword evidence="3 12" id="KW-0813">Transport</keyword>
<dbReference type="OrthoDB" id="5867527at2759"/>
<keyword evidence="10 12" id="KW-0472">Membrane</keyword>
<keyword evidence="14" id="KW-1185">Reference proteome</keyword>
<dbReference type="EMBL" id="LIAE01007704">
    <property type="protein sequence ID" value="PAV77456.1"/>
    <property type="molecule type" value="Genomic_DNA"/>
</dbReference>
<feature type="transmembrane region" description="Helical" evidence="12">
    <location>
        <begin position="202"/>
        <end position="225"/>
    </location>
</feature>
<evidence type="ECO:0000313" key="14">
    <source>
        <dbReference type="Proteomes" id="UP000218231"/>
    </source>
</evidence>
<keyword evidence="6" id="KW-0303">Gap junction</keyword>
<accession>A0A2A2KTX0</accession>
<dbReference type="PRINTS" id="PR01262">
    <property type="entry name" value="INNEXIN"/>
</dbReference>
<evidence type="ECO:0000313" key="13">
    <source>
        <dbReference type="EMBL" id="PAV77456.1"/>
    </source>
</evidence>
<dbReference type="Gene3D" id="3.40.50.720">
    <property type="entry name" value="NAD(P)-binding Rossmann-like Domain"/>
    <property type="match status" value="1"/>
</dbReference>
<dbReference type="GO" id="GO:0005921">
    <property type="term" value="C:gap junction"/>
    <property type="evidence" value="ECO:0007669"/>
    <property type="project" value="UniProtKB-SubCell"/>
</dbReference>
<feature type="transmembrane region" description="Helical" evidence="12">
    <location>
        <begin position="291"/>
        <end position="316"/>
    </location>
</feature>
<gene>
    <name evidence="12" type="primary">inx</name>
    <name evidence="13" type="ORF">WR25_09225</name>
</gene>
<organism evidence="13 14">
    <name type="scientific">Diploscapter pachys</name>
    <dbReference type="NCBI Taxonomy" id="2018661"/>
    <lineage>
        <taxon>Eukaryota</taxon>
        <taxon>Metazoa</taxon>
        <taxon>Ecdysozoa</taxon>
        <taxon>Nematoda</taxon>
        <taxon>Chromadorea</taxon>
        <taxon>Rhabditida</taxon>
        <taxon>Rhabditina</taxon>
        <taxon>Rhabditomorpha</taxon>
        <taxon>Rhabditoidea</taxon>
        <taxon>Rhabditidae</taxon>
        <taxon>Diploscapter</taxon>
    </lineage>
</organism>
<sequence length="524" mass="60176">MEQAEQFVLSDKDFLPSRTIGLPEDIAKAIAFLADRNSSSYIIGHSLVIDGGSNLISTLMQMDFAKVLKLTQQQKYEPNETDLMIPTNVRAVIATFLSASPMIVVPYVEDVFVNWFRSVAFDDAIDRLNYVYTASLMYLFAIVVSAKQYAGTPIQCWVPGEFECGWRQYVEDYCFIQNTFFVPFEEDIPSEDSGRTKAEIGYYQWVPIVLALQAIMFYMPSWLWATLHKFGGLDLTTAMTDAGKIAAAPSASEDRKKELSKLSLYLEECLEFGKQQRTPVRLFCFRFGRGLGSYVTLLYLLVKGLYVTNILTQFYILNRFLGSRYSFWGIQTFVDLYNGREWMDSGVFPRVTLCDFQVRRLGNIHRYTVQCVLSINMINEKIYLFLWFWFLFVAVVTAINFFYTVLYMSLALLREKSTRQWLMQTVEDENKYRYKQAVRDFCHQGLGPDGVLTLRFIESHAGGIVVRDVAAKMFNDYIKSLHQSSTKTTSPDIPDDGAHESCFYMPSEPHSGLVMPDYPTKVDH</sequence>
<evidence type="ECO:0000256" key="5">
    <source>
        <dbReference type="ARBA" id="ARBA00022692"/>
    </source>
</evidence>
<protein>
    <recommendedName>
        <fullName evidence="12">Innexin</fullName>
    </recommendedName>
</protein>
<evidence type="ECO:0000256" key="7">
    <source>
        <dbReference type="ARBA" id="ARBA00022949"/>
    </source>
</evidence>
<evidence type="ECO:0000256" key="2">
    <source>
        <dbReference type="ARBA" id="ARBA00004651"/>
    </source>
</evidence>
<evidence type="ECO:0000256" key="9">
    <source>
        <dbReference type="ARBA" id="ARBA00023065"/>
    </source>
</evidence>
<evidence type="ECO:0000256" key="12">
    <source>
        <dbReference type="RuleBase" id="RU010713"/>
    </source>
</evidence>
<proteinExistence type="inferred from homology"/>
<name>A0A2A2KTX0_9BILA</name>
<dbReference type="PROSITE" id="PS51013">
    <property type="entry name" value="PANNEXIN"/>
    <property type="match status" value="1"/>
</dbReference>
<keyword evidence="4" id="KW-1003">Cell membrane</keyword>
<comment type="similarity">
    <text evidence="12">Belongs to the pannexin family.</text>
</comment>
<dbReference type="GO" id="GO:0034220">
    <property type="term" value="P:monoatomic ion transmembrane transport"/>
    <property type="evidence" value="ECO:0007669"/>
    <property type="project" value="UniProtKB-KW"/>
</dbReference>
<reference evidence="13 14" key="1">
    <citation type="journal article" date="2017" name="Curr. Biol.">
        <title>Genome architecture and evolution of a unichromosomal asexual nematode.</title>
        <authorList>
            <person name="Fradin H."/>
            <person name="Zegar C."/>
            <person name="Gutwein M."/>
            <person name="Lucas J."/>
            <person name="Kovtun M."/>
            <person name="Corcoran D."/>
            <person name="Baugh L.R."/>
            <person name="Kiontke K."/>
            <person name="Gunsalus K."/>
            <person name="Fitch D.H."/>
            <person name="Piano F."/>
        </authorList>
    </citation>
    <scope>NUCLEOTIDE SEQUENCE [LARGE SCALE GENOMIC DNA]</scope>
    <source>
        <strain evidence="13">PF1309</strain>
    </source>
</reference>
<dbReference type="GO" id="GO:0005243">
    <property type="term" value="F:gap junction channel activity"/>
    <property type="evidence" value="ECO:0007669"/>
    <property type="project" value="TreeGrafter"/>
</dbReference>
<dbReference type="PANTHER" id="PTHR11893">
    <property type="entry name" value="INNEXIN"/>
    <property type="match status" value="1"/>
</dbReference>
<comment type="function">
    <text evidence="12">Structural component of the gap junctions.</text>
</comment>
<dbReference type="GO" id="GO:0005886">
    <property type="term" value="C:plasma membrane"/>
    <property type="evidence" value="ECO:0007669"/>
    <property type="project" value="UniProtKB-SubCell"/>
</dbReference>
<keyword evidence="9 12" id="KW-0406">Ion transport</keyword>
<keyword evidence="8 12" id="KW-1133">Transmembrane helix</keyword>
<dbReference type="PANTHER" id="PTHR11893:SF20">
    <property type="entry name" value="INNEXIN-3"/>
    <property type="match status" value="1"/>
</dbReference>
<dbReference type="AlphaFoldDB" id="A0A2A2KTX0"/>